<organism evidence="8 9">
    <name type="scientific">Poecilia latipinna</name>
    <name type="common">sailfin molly</name>
    <dbReference type="NCBI Taxonomy" id="48699"/>
    <lineage>
        <taxon>Eukaryota</taxon>
        <taxon>Metazoa</taxon>
        <taxon>Chordata</taxon>
        <taxon>Craniata</taxon>
        <taxon>Vertebrata</taxon>
        <taxon>Euteleostomi</taxon>
        <taxon>Actinopterygii</taxon>
        <taxon>Neopterygii</taxon>
        <taxon>Teleostei</taxon>
        <taxon>Neoteleostei</taxon>
        <taxon>Acanthomorphata</taxon>
        <taxon>Ovalentaria</taxon>
        <taxon>Atherinomorphae</taxon>
        <taxon>Cyprinodontiformes</taxon>
        <taxon>Poeciliidae</taxon>
        <taxon>Poeciliinae</taxon>
        <taxon>Poecilia</taxon>
    </lineage>
</organism>
<dbReference type="CTD" id="84955"/>
<dbReference type="GO" id="GO:0005737">
    <property type="term" value="C:cytoplasm"/>
    <property type="evidence" value="ECO:0007669"/>
    <property type="project" value="UniProtKB-SubCell"/>
</dbReference>
<keyword evidence="5" id="KW-0539">Nucleus</keyword>
<reference evidence="8" key="1">
    <citation type="submission" date="2025-08" db="UniProtKB">
        <authorList>
            <consortium name="Ensembl"/>
        </authorList>
    </citation>
    <scope>IDENTIFICATION</scope>
</reference>
<dbReference type="InterPro" id="IPR037895">
    <property type="entry name" value="NUDCD1"/>
</dbReference>
<feature type="region of interest" description="Disordered" evidence="6">
    <location>
        <begin position="456"/>
        <end position="476"/>
    </location>
</feature>
<dbReference type="Gene3D" id="2.60.40.790">
    <property type="match status" value="1"/>
</dbReference>
<keyword evidence="9" id="KW-1185">Reference proteome</keyword>
<dbReference type="AlphaFoldDB" id="A0A3B3VSE2"/>
<evidence type="ECO:0000256" key="4">
    <source>
        <dbReference type="ARBA" id="ARBA00022490"/>
    </source>
</evidence>
<evidence type="ECO:0000256" key="5">
    <source>
        <dbReference type="ARBA" id="ARBA00023242"/>
    </source>
</evidence>
<comment type="subcellular location">
    <subcellularLocation>
        <location evidence="2">Cytoplasm</location>
    </subcellularLocation>
    <subcellularLocation>
        <location evidence="1">Nucleus</location>
    </subcellularLocation>
</comment>
<evidence type="ECO:0000259" key="7">
    <source>
        <dbReference type="PROSITE" id="PS51203"/>
    </source>
</evidence>
<dbReference type="Ensembl" id="ENSPLAT00000021451.1">
    <property type="protein sequence ID" value="ENSPLAP00000027948.1"/>
    <property type="gene ID" value="ENSPLAG00000016944.1"/>
</dbReference>
<proteinExistence type="predicted"/>
<evidence type="ECO:0000256" key="1">
    <source>
        <dbReference type="ARBA" id="ARBA00004123"/>
    </source>
</evidence>
<keyword evidence="4" id="KW-0963">Cytoplasm</keyword>
<dbReference type="PROSITE" id="PS51203">
    <property type="entry name" value="CS"/>
    <property type="match status" value="1"/>
</dbReference>
<reference evidence="8" key="2">
    <citation type="submission" date="2025-09" db="UniProtKB">
        <authorList>
            <consortium name="Ensembl"/>
        </authorList>
    </citation>
    <scope>IDENTIFICATION</scope>
</reference>
<evidence type="ECO:0000256" key="2">
    <source>
        <dbReference type="ARBA" id="ARBA00004496"/>
    </source>
</evidence>
<dbReference type="KEGG" id="plai:106960309"/>
<dbReference type="OrthoDB" id="428655at2759"/>
<evidence type="ECO:0000313" key="8">
    <source>
        <dbReference type="Ensembl" id="ENSPLAP00000027948.1"/>
    </source>
</evidence>
<evidence type="ECO:0000256" key="6">
    <source>
        <dbReference type="SAM" id="MobiDB-lite"/>
    </source>
</evidence>
<dbReference type="GO" id="GO:0005634">
    <property type="term" value="C:nucleus"/>
    <property type="evidence" value="ECO:0007669"/>
    <property type="project" value="UniProtKB-SubCell"/>
</dbReference>
<evidence type="ECO:0000313" key="9">
    <source>
        <dbReference type="Proteomes" id="UP000261500"/>
    </source>
</evidence>
<dbReference type="RefSeq" id="XP_014908835.1">
    <property type="nucleotide sequence ID" value="XM_015053349.1"/>
</dbReference>
<dbReference type="InterPro" id="IPR007052">
    <property type="entry name" value="CS_dom"/>
</dbReference>
<dbReference type="Pfam" id="PF04969">
    <property type="entry name" value="CS"/>
    <property type="match status" value="1"/>
</dbReference>
<dbReference type="SUPFAM" id="SSF49764">
    <property type="entry name" value="HSP20-like chaperones"/>
    <property type="match status" value="1"/>
</dbReference>
<feature type="domain" description="CS" evidence="7">
    <location>
        <begin position="343"/>
        <end position="432"/>
    </location>
</feature>
<dbReference type="PANTHER" id="PTHR21664">
    <property type="entry name" value="CHRONIC MYELOGENOUS LEUKEMIA TUMOR ANTIGEN 66"/>
    <property type="match status" value="1"/>
</dbReference>
<dbReference type="GeneID" id="106960309"/>
<dbReference type="GeneTree" id="ENSGT00390000007776"/>
<sequence length="651" mass="72364">MSPKCKIPVKTRFWDRETKNSSSHDAPGGPPLRGSVWKQENVNLSHHHRCSASVLFGFCLGSGWMEVMAAANYSLKVNRDLLDPNFESYRLSLDPIPTYTVELDAAVEELQLKDAHYTLEHLRAFGMFNHLQLDPWYQDSVLFVDSRGRVLSLSVTLDTALGKPKEVFSFGSESGQAEDRLCASISLTSATWAALSDGAGQLLLLRTGRRGDGDHCRWEVLFSDHMGEPFTILHSVSHVQGGCHSVEVLLLRVQKEPLESTGSGYSVSLEWVTVGGAAGPGQEKKYEVRKRRVLRGKSVPHYAAVAPRGEGLMLAAEKPFVFTHIDGRPVEPPPPPELRELEKAEPLYFWQQTAADLTVCIRLRGGVAKEDVSFRLTADSLSVGVRGYPPLLEGQLYASVDPEASGWTIRDSNSLEVSLQKLGEGPMWPELVLGNRRGELVLSDQQAALIHDRLTHLTSEHPNGEREKPPCSSQELEDCDGFPDDGFSLTHFDGETLSPTQVVNLGGHQFLFSVDVDPSQMPCLCLRHDVDALVWQPRPDRPGDLWEHVATFNALGYVQASKRDRKFSTCAPDFSFAALCECLRRVFLYRQPSPVETVLFNRKQGRQVGQVAKQQVSSLDSDKPVLGFRASNERLFVLTLSHLFVLKVDNK</sequence>
<name>A0A3B3VSE2_9TELE</name>
<accession>A0A3B3VSE2</accession>
<evidence type="ECO:0000256" key="3">
    <source>
        <dbReference type="ARBA" id="ARBA00018915"/>
    </source>
</evidence>
<dbReference type="STRING" id="48699.ENSPLAP00000027948"/>
<feature type="compositionally biased region" description="Basic and acidic residues" evidence="6">
    <location>
        <begin position="456"/>
        <end position="469"/>
    </location>
</feature>
<dbReference type="InterPro" id="IPR008978">
    <property type="entry name" value="HSP20-like_chaperone"/>
</dbReference>
<dbReference type="PANTHER" id="PTHR21664:SF1">
    <property type="entry name" value="NUDC DOMAIN-CONTAINING PROTEIN 1"/>
    <property type="match status" value="1"/>
</dbReference>
<dbReference type="Proteomes" id="UP000261500">
    <property type="component" value="Unplaced"/>
</dbReference>
<protein>
    <recommendedName>
        <fullName evidence="3">NudC domain-containing protein 1</fullName>
    </recommendedName>
</protein>